<organism evidence="2 3">
    <name type="scientific">Somion occarium</name>
    <dbReference type="NCBI Taxonomy" id="3059160"/>
    <lineage>
        <taxon>Eukaryota</taxon>
        <taxon>Fungi</taxon>
        <taxon>Dikarya</taxon>
        <taxon>Basidiomycota</taxon>
        <taxon>Agaricomycotina</taxon>
        <taxon>Agaricomycetes</taxon>
        <taxon>Polyporales</taxon>
        <taxon>Cerrenaceae</taxon>
        <taxon>Somion</taxon>
    </lineage>
</organism>
<evidence type="ECO:0000256" key="1">
    <source>
        <dbReference type="SAM" id="MobiDB-lite"/>
    </source>
</evidence>
<feature type="region of interest" description="Disordered" evidence="1">
    <location>
        <begin position="224"/>
        <end position="296"/>
    </location>
</feature>
<evidence type="ECO:0000313" key="3">
    <source>
        <dbReference type="Proteomes" id="UP001497453"/>
    </source>
</evidence>
<feature type="compositionally biased region" description="Polar residues" evidence="1">
    <location>
        <begin position="508"/>
        <end position="529"/>
    </location>
</feature>
<accession>A0ABP1DV70</accession>
<feature type="compositionally biased region" description="Low complexity" evidence="1">
    <location>
        <begin position="442"/>
        <end position="468"/>
    </location>
</feature>
<keyword evidence="3" id="KW-1185">Reference proteome</keyword>
<reference evidence="3" key="1">
    <citation type="submission" date="2024-04" db="EMBL/GenBank/DDBJ databases">
        <authorList>
            <person name="Shaw F."/>
            <person name="Minotto A."/>
        </authorList>
    </citation>
    <scope>NUCLEOTIDE SEQUENCE [LARGE SCALE GENOMIC DNA]</scope>
</reference>
<sequence>MPKRPPTPPAPKEAEFLIVVYPFPAHADMNILEDQKTFVRWLACCTGKENFVALYHKPASPNMVIIEIRCKFTNWDGLLGLHKWSQFLRDPGPDERQRESKIFYCVLPNGRQVQKEGWKKLDVKESWFLNWDPANDPRIVFPYPSTSYCDTPSENKTSRPLCRRLPVKLFPPSPSVQPPPVGSAKWLAMRDRDAALAKAKPSNGAWSKGAPAAMAQEKRNIKAPVPMRSGPAGGPWARGPPGLSPNLPPGLLNTNSAPIRSPVYSSSPSKDVADWSAVPPALSRGTSDASSDSGAQSLHRNIAELNIEDEFDMDDDNEEGLPVIYGAEEITNDQLPEEPQESLWGNYEAEGDPEPPPDEIVCTIHGTTCKKGICRQYASQAREVERTKRQEEREQERKAKEELRKRKGKNKDKSDAKSKFHMVTRPPPPHADAWRKPNDPISPAQTPASPDSATSPASDSVSPSSTSANPIPPPSARPARGRKMNSAGNVNTQSSPIVDKIRGAIRSEASSSNGGWGNVSATPWDSFPTTAGAKRPPSVADSGWGKVSEGPWGPATRPSKKGPASVSASSTGGWGKPAHGPWGNGSSRAPSSKGPPPSVVSSNNGDWGEVPKGPWGGSSKAPSVIDDDARTIAGDVQNAEDVDPWADEGPNKSWADQVQDELDDTRSVAASSTGG</sequence>
<feature type="compositionally biased region" description="Polar residues" evidence="1">
    <location>
        <begin position="486"/>
        <end position="496"/>
    </location>
</feature>
<proteinExistence type="predicted"/>
<dbReference type="Proteomes" id="UP001497453">
    <property type="component" value="Chromosome 6"/>
</dbReference>
<gene>
    <name evidence="2" type="ORF">GFSPODELE1_LOCUS8463</name>
</gene>
<evidence type="ECO:0000313" key="2">
    <source>
        <dbReference type="EMBL" id="CAL1711706.1"/>
    </source>
</evidence>
<name>A0ABP1DV70_9APHY</name>
<feature type="region of interest" description="Disordered" evidence="1">
    <location>
        <begin position="379"/>
        <end position="625"/>
    </location>
</feature>
<feature type="region of interest" description="Disordered" evidence="1">
    <location>
        <begin position="329"/>
        <end position="362"/>
    </location>
</feature>
<feature type="compositionally biased region" description="Polar residues" evidence="1">
    <location>
        <begin position="284"/>
        <end position="296"/>
    </location>
</feature>
<dbReference type="EMBL" id="OZ037949">
    <property type="protein sequence ID" value="CAL1711706.1"/>
    <property type="molecule type" value="Genomic_DNA"/>
</dbReference>
<protein>
    <submittedName>
        <fullName evidence="2">Uncharacterized protein</fullName>
    </submittedName>
</protein>
<feature type="compositionally biased region" description="Basic and acidic residues" evidence="1">
    <location>
        <begin position="382"/>
        <end position="404"/>
    </location>
</feature>
<feature type="region of interest" description="Disordered" evidence="1">
    <location>
        <begin position="637"/>
        <end position="675"/>
    </location>
</feature>